<dbReference type="Proteomes" id="UP001056384">
    <property type="component" value="Chromosome 12"/>
</dbReference>
<proteinExistence type="predicted"/>
<gene>
    <name evidence="1" type="ORF">Slin15195_G122270</name>
</gene>
<accession>A0A9Q9ERT8</accession>
<dbReference type="SUPFAM" id="SSF54427">
    <property type="entry name" value="NTF2-like"/>
    <property type="match status" value="1"/>
</dbReference>
<reference evidence="1" key="1">
    <citation type="submission" date="2022-06" db="EMBL/GenBank/DDBJ databases">
        <title>Complete genome sequences of two strains of the flax pathogen Septoria linicola.</title>
        <authorList>
            <person name="Lapalu N."/>
            <person name="Simon A."/>
            <person name="Demenou B."/>
            <person name="Paumier D."/>
            <person name="Guillot M.-P."/>
            <person name="Gout L."/>
            <person name="Valade R."/>
        </authorList>
    </citation>
    <scope>NUCLEOTIDE SEQUENCE</scope>
    <source>
        <strain evidence="1">SE15195</strain>
    </source>
</reference>
<dbReference type="InterPro" id="IPR032710">
    <property type="entry name" value="NTF2-like_dom_sf"/>
</dbReference>
<sequence>MAAFNTPWFNSQDRSFFNSLNKTKIAHVALCAETEDFDEETMQAWMDEGFHCAYVPLLKGGEDFIKRLHTVGDNFGVSEQYAIVAYGTAANLVLQGHTKPNHPKLVAIVAYYPNIIPSIHTKYPNSVQVLVHLAGNEISVEKHHEVLGLQGKRNFVKKRIDPGIGYGERLNVAFKTYTYTGCRSGFAESDLEEYDPVASKLAFTRSLTTVRKGFRVEPDIEAVRDHHVSYMHSNKIEQAVKQTRETAHVLHVPTLTGGIGAEDMGEFYNEFFTPLQPGQGTTLKLLSRTIGTDRIVDELHLSFGHTKEIPWLLPGTPPTNRKIEITVVSIFHVVGTKLESEHVYWDQASVLVQAGLLDPKLVPEDMKKKGMKMLPVIGAEGARAVKRGSSRHVNDLLPDW</sequence>
<evidence type="ECO:0000313" key="1">
    <source>
        <dbReference type="EMBL" id="USW58908.1"/>
    </source>
</evidence>
<dbReference type="PANTHER" id="PTHR38436:SF3">
    <property type="entry name" value="CARBOXYMETHYLENEBUTENOLIDASE-RELATED"/>
    <property type="match status" value="1"/>
</dbReference>
<protein>
    <submittedName>
        <fullName evidence="1">NTF2-like domain superfamily protein</fullName>
    </submittedName>
</protein>
<keyword evidence="2" id="KW-1185">Reference proteome</keyword>
<dbReference type="AlphaFoldDB" id="A0A9Q9ERT8"/>
<dbReference type="InterPro" id="IPR009959">
    <property type="entry name" value="Cyclase_SnoaL-like"/>
</dbReference>
<dbReference type="PANTHER" id="PTHR38436">
    <property type="entry name" value="POLYKETIDE CYCLASE SNOAL-LIKE DOMAIN"/>
    <property type="match status" value="1"/>
</dbReference>
<dbReference type="GO" id="GO:0030638">
    <property type="term" value="P:polyketide metabolic process"/>
    <property type="evidence" value="ECO:0007669"/>
    <property type="project" value="InterPro"/>
</dbReference>
<dbReference type="EMBL" id="CP099429">
    <property type="protein sequence ID" value="USW58908.1"/>
    <property type="molecule type" value="Genomic_DNA"/>
</dbReference>
<name>A0A9Q9ERT8_9PEZI</name>
<organism evidence="1 2">
    <name type="scientific">Septoria linicola</name>
    <dbReference type="NCBI Taxonomy" id="215465"/>
    <lineage>
        <taxon>Eukaryota</taxon>
        <taxon>Fungi</taxon>
        <taxon>Dikarya</taxon>
        <taxon>Ascomycota</taxon>
        <taxon>Pezizomycotina</taxon>
        <taxon>Dothideomycetes</taxon>
        <taxon>Dothideomycetidae</taxon>
        <taxon>Mycosphaerellales</taxon>
        <taxon>Mycosphaerellaceae</taxon>
        <taxon>Septoria</taxon>
    </lineage>
</organism>
<dbReference type="OrthoDB" id="5440at2759"/>
<evidence type="ECO:0000313" key="2">
    <source>
        <dbReference type="Proteomes" id="UP001056384"/>
    </source>
</evidence>
<dbReference type="Gene3D" id="3.10.450.50">
    <property type="match status" value="1"/>
</dbReference>